<evidence type="ECO:0000313" key="3">
    <source>
        <dbReference type="Proteomes" id="UP000092462"/>
    </source>
</evidence>
<dbReference type="EMBL" id="AJVK01021878">
    <property type="status" value="NOT_ANNOTATED_CDS"/>
    <property type="molecule type" value="Genomic_DNA"/>
</dbReference>
<dbReference type="SUPFAM" id="SSF54928">
    <property type="entry name" value="RNA-binding domain, RBD"/>
    <property type="match status" value="1"/>
</dbReference>
<dbReference type="GO" id="GO:0003723">
    <property type="term" value="F:RNA binding"/>
    <property type="evidence" value="ECO:0007669"/>
    <property type="project" value="InterPro"/>
</dbReference>
<dbReference type="EMBL" id="AJVK01021877">
    <property type="status" value="NOT_ANNOTATED_CDS"/>
    <property type="molecule type" value="Genomic_DNA"/>
</dbReference>
<dbReference type="PANTHER" id="PTHR13968:SF26">
    <property type="entry name" value="RRM DOMAIN-CONTAINING PROTEIN"/>
    <property type="match status" value="1"/>
</dbReference>
<dbReference type="EMBL" id="AJVK01021879">
    <property type="status" value="NOT_ANNOTATED_CDS"/>
    <property type="molecule type" value="Genomic_DNA"/>
</dbReference>
<dbReference type="Pfam" id="PF00076">
    <property type="entry name" value="RRM_1"/>
    <property type="match status" value="1"/>
</dbReference>
<dbReference type="AlphaFoldDB" id="A0A1B0D132"/>
<dbReference type="Proteomes" id="UP000092462">
    <property type="component" value="Unassembled WGS sequence"/>
</dbReference>
<keyword evidence="3" id="KW-1185">Reference proteome</keyword>
<dbReference type="VEuPathDB" id="VectorBase:PPAPM1_002769"/>
<accession>A0A1B0D132</accession>
<dbReference type="EnsemblMetazoa" id="PPAI001056-RA">
    <property type="protein sequence ID" value="PPAI001056-PA"/>
    <property type="gene ID" value="PPAI001056"/>
</dbReference>
<dbReference type="PANTHER" id="PTHR13968">
    <property type="entry name" value="HETEROGENEOUS NUCLEAR RIBONUCLEOPROTEIN"/>
    <property type="match status" value="1"/>
</dbReference>
<dbReference type="GO" id="GO:0005634">
    <property type="term" value="C:nucleus"/>
    <property type="evidence" value="ECO:0007669"/>
    <property type="project" value="TreeGrafter"/>
</dbReference>
<evidence type="ECO:0000259" key="1">
    <source>
        <dbReference type="Pfam" id="PF00076"/>
    </source>
</evidence>
<protein>
    <recommendedName>
        <fullName evidence="1">RRM domain-containing protein</fullName>
    </recommendedName>
</protein>
<proteinExistence type="predicted"/>
<dbReference type="InterPro" id="IPR035979">
    <property type="entry name" value="RBD_domain_sf"/>
</dbReference>
<organism evidence="2 3">
    <name type="scientific">Phlebotomus papatasi</name>
    <name type="common">Sandfly</name>
    <dbReference type="NCBI Taxonomy" id="29031"/>
    <lineage>
        <taxon>Eukaryota</taxon>
        <taxon>Metazoa</taxon>
        <taxon>Ecdysozoa</taxon>
        <taxon>Arthropoda</taxon>
        <taxon>Hexapoda</taxon>
        <taxon>Insecta</taxon>
        <taxon>Pterygota</taxon>
        <taxon>Neoptera</taxon>
        <taxon>Endopterygota</taxon>
        <taxon>Diptera</taxon>
        <taxon>Nematocera</taxon>
        <taxon>Psychodoidea</taxon>
        <taxon>Psychodidae</taxon>
        <taxon>Phlebotomus</taxon>
        <taxon>Phlebotomus</taxon>
    </lineage>
</organism>
<dbReference type="InterPro" id="IPR000504">
    <property type="entry name" value="RRM_dom"/>
</dbReference>
<dbReference type="Gene3D" id="3.30.70.330">
    <property type="match status" value="1"/>
</dbReference>
<name>A0A1B0D132_PHLPP</name>
<dbReference type="InterPro" id="IPR012677">
    <property type="entry name" value="Nucleotide-bd_a/b_plait_sf"/>
</dbReference>
<reference evidence="2" key="1">
    <citation type="submission" date="2022-08" db="UniProtKB">
        <authorList>
            <consortium name="EnsemblMetazoa"/>
        </authorList>
    </citation>
    <scope>IDENTIFICATION</scope>
    <source>
        <strain evidence="2">Israel</strain>
    </source>
</reference>
<sequence length="87" mass="9906">MGVGKVFTVKELQMERKKGIRGISMHKGYAFVQFTNPFDARNACHGEDGRTVLSQTLEKWLPEVCVKEITANNEFTDKIAPDERFNT</sequence>
<evidence type="ECO:0000313" key="2">
    <source>
        <dbReference type="EnsemblMetazoa" id="PPAI001056-PA"/>
    </source>
</evidence>
<feature type="domain" description="RRM" evidence="1">
    <location>
        <begin position="25"/>
        <end position="57"/>
    </location>
</feature>
<dbReference type="VEuPathDB" id="VectorBase:PPAI001056"/>
<dbReference type="InterPro" id="IPR051186">
    <property type="entry name" value="RRM_HNRPC/RALY_subfam"/>
</dbReference>